<dbReference type="SUPFAM" id="SSF90123">
    <property type="entry name" value="ABC transporter transmembrane region"/>
    <property type="match status" value="1"/>
</dbReference>
<comment type="caution">
    <text evidence="14">The sequence shown here is derived from an EMBL/GenBank/DDBJ whole genome shotgun (WGS) entry which is preliminary data.</text>
</comment>
<gene>
    <name evidence="14" type="ORF">PCL_11373</name>
</gene>
<feature type="compositionally biased region" description="Basic and acidic residues" evidence="10">
    <location>
        <begin position="487"/>
        <end position="501"/>
    </location>
</feature>
<feature type="transmembrane region" description="Helical" evidence="11">
    <location>
        <begin position="1049"/>
        <end position="1074"/>
    </location>
</feature>
<feature type="compositionally biased region" description="Basic and acidic residues" evidence="10">
    <location>
        <begin position="1930"/>
        <end position="1940"/>
    </location>
</feature>
<dbReference type="GO" id="GO:0000041">
    <property type="term" value="P:transition metal ion transport"/>
    <property type="evidence" value="ECO:0007669"/>
    <property type="project" value="UniProtKB-ARBA"/>
</dbReference>
<feature type="region of interest" description="Disordered" evidence="10">
    <location>
        <begin position="816"/>
        <end position="846"/>
    </location>
</feature>
<dbReference type="GO" id="GO:0016887">
    <property type="term" value="F:ATP hydrolysis activity"/>
    <property type="evidence" value="ECO:0007669"/>
    <property type="project" value="InterPro"/>
</dbReference>
<feature type="compositionally biased region" description="Polar residues" evidence="10">
    <location>
        <begin position="1942"/>
        <end position="1951"/>
    </location>
</feature>
<feature type="domain" description="ABC transporter" evidence="12">
    <location>
        <begin position="1664"/>
        <end position="1898"/>
    </location>
</feature>
<comment type="subcellular location">
    <subcellularLocation>
        <location evidence="1">Membrane</location>
        <topology evidence="1">Multi-pass membrane protein</topology>
    </subcellularLocation>
</comment>
<evidence type="ECO:0000256" key="3">
    <source>
        <dbReference type="ARBA" id="ARBA00022692"/>
    </source>
</evidence>
<accession>A0A2U3E9V3</accession>
<feature type="compositionally biased region" description="Pro residues" evidence="10">
    <location>
        <begin position="1"/>
        <end position="10"/>
    </location>
</feature>
<feature type="compositionally biased region" description="Basic and acidic residues" evidence="10">
    <location>
        <begin position="1977"/>
        <end position="1990"/>
    </location>
</feature>
<feature type="compositionally biased region" description="Basic and acidic residues" evidence="10">
    <location>
        <begin position="1289"/>
        <end position="1298"/>
    </location>
</feature>
<feature type="region of interest" description="Disordered" evidence="10">
    <location>
        <begin position="685"/>
        <end position="774"/>
    </location>
</feature>
<dbReference type="InterPro" id="IPR011527">
    <property type="entry name" value="ABC1_TM_dom"/>
</dbReference>
<feature type="compositionally biased region" description="Low complexity" evidence="10">
    <location>
        <begin position="698"/>
        <end position="711"/>
    </location>
</feature>
<feature type="compositionally biased region" description="Polar residues" evidence="10">
    <location>
        <begin position="295"/>
        <end position="307"/>
    </location>
</feature>
<feature type="compositionally biased region" description="Low complexity" evidence="10">
    <location>
        <begin position="826"/>
        <end position="839"/>
    </location>
</feature>
<dbReference type="InterPro" id="IPR036640">
    <property type="entry name" value="ABC1_TM_sf"/>
</dbReference>
<dbReference type="PROSITE" id="PS50929">
    <property type="entry name" value="ABC_TM1F"/>
    <property type="match status" value="1"/>
</dbReference>
<dbReference type="Pfam" id="PF00005">
    <property type="entry name" value="ABC_tran"/>
    <property type="match status" value="1"/>
</dbReference>
<keyword evidence="6" id="KW-0809">Transit peptide</keyword>
<dbReference type="GO" id="GO:0005524">
    <property type="term" value="F:ATP binding"/>
    <property type="evidence" value="ECO:0007669"/>
    <property type="project" value="UniProtKB-KW"/>
</dbReference>
<evidence type="ECO:0000313" key="14">
    <source>
        <dbReference type="EMBL" id="PWI71279.1"/>
    </source>
</evidence>
<dbReference type="SMART" id="SM00382">
    <property type="entry name" value="AAA"/>
    <property type="match status" value="1"/>
</dbReference>
<evidence type="ECO:0000256" key="11">
    <source>
        <dbReference type="SAM" id="Phobius"/>
    </source>
</evidence>
<dbReference type="CDD" id="cd03253">
    <property type="entry name" value="ABCC_ATM1_transporter"/>
    <property type="match status" value="1"/>
</dbReference>
<evidence type="ECO:0000256" key="4">
    <source>
        <dbReference type="ARBA" id="ARBA00022741"/>
    </source>
</evidence>
<feature type="transmembrane region" description="Helical" evidence="11">
    <location>
        <begin position="982"/>
        <end position="1002"/>
    </location>
</feature>
<feature type="region of interest" description="Disordered" evidence="10">
    <location>
        <begin position="448"/>
        <end position="504"/>
    </location>
</feature>
<evidence type="ECO:0000256" key="1">
    <source>
        <dbReference type="ARBA" id="ARBA00004141"/>
    </source>
</evidence>
<dbReference type="PROSITE" id="PS50893">
    <property type="entry name" value="ABC_TRANSPORTER_2"/>
    <property type="match status" value="1"/>
</dbReference>
<feature type="region of interest" description="Disordered" evidence="10">
    <location>
        <begin position="1"/>
        <end position="49"/>
    </location>
</feature>
<dbReference type="GO" id="GO:0005774">
    <property type="term" value="C:vacuolar membrane"/>
    <property type="evidence" value="ECO:0007669"/>
    <property type="project" value="TreeGrafter"/>
</dbReference>
<proteinExistence type="inferred from homology"/>
<keyword evidence="2" id="KW-0813">Transport</keyword>
<dbReference type="Proteomes" id="UP000245956">
    <property type="component" value="Unassembled WGS sequence"/>
</dbReference>
<dbReference type="Gene3D" id="3.40.50.300">
    <property type="entry name" value="P-loop containing nucleotide triphosphate hydrolases"/>
    <property type="match status" value="1"/>
</dbReference>
<name>A0A2U3E9V3_PURLI</name>
<feature type="transmembrane region" description="Helical" evidence="11">
    <location>
        <begin position="1196"/>
        <end position="1219"/>
    </location>
</feature>
<feature type="region of interest" description="Disordered" evidence="10">
    <location>
        <begin position="341"/>
        <end position="379"/>
    </location>
</feature>
<organism evidence="14 15">
    <name type="scientific">Purpureocillium lilacinum</name>
    <name type="common">Paecilomyces lilacinus</name>
    <dbReference type="NCBI Taxonomy" id="33203"/>
    <lineage>
        <taxon>Eukaryota</taxon>
        <taxon>Fungi</taxon>
        <taxon>Dikarya</taxon>
        <taxon>Ascomycota</taxon>
        <taxon>Pezizomycotina</taxon>
        <taxon>Sordariomycetes</taxon>
        <taxon>Hypocreomycetidae</taxon>
        <taxon>Hypocreales</taxon>
        <taxon>Ophiocordycipitaceae</taxon>
        <taxon>Purpureocillium</taxon>
    </lineage>
</organism>
<feature type="compositionally biased region" description="Basic and acidic residues" evidence="10">
    <location>
        <begin position="1260"/>
        <end position="1270"/>
    </location>
</feature>
<dbReference type="InterPro" id="IPR017871">
    <property type="entry name" value="ABC_transporter-like_CS"/>
</dbReference>
<dbReference type="FunFam" id="3.40.50.300:FF:000186">
    <property type="entry name" value="ATP-binding cassette sub-family B member 7, mitochondrial"/>
    <property type="match status" value="1"/>
</dbReference>
<evidence type="ECO:0000256" key="7">
    <source>
        <dbReference type="ARBA" id="ARBA00022989"/>
    </source>
</evidence>
<comment type="similarity">
    <text evidence="9">Belongs to the ABC transporter superfamily. ABCB family. Heavy Metal importer (TC 3.A.1.210) subfamily.</text>
</comment>
<feature type="region of interest" description="Disordered" evidence="10">
    <location>
        <begin position="913"/>
        <end position="972"/>
    </location>
</feature>
<feature type="region of interest" description="Disordered" evidence="10">
    <location>
        <begin position="647"/>
        <end position="666"/>
    </location>
</feature>
<feature type="transmembrane region" description="Helical" evidence="11">
    <location>
        <begin position="1486"/>
        <end position="1506"/>
    </location>
</feature>
<keyword evidence="7 11" id="KW-1133">Transmembrane helix</keyword>
<dbReference type="PANTHER" id="PTHR24221:SF651">
    <property type="entry name" value="HEAVY METAL TOLERANCE PROTEIN"/>
    <property type="match status" value="1"/>
</dbReference>
<feature type="region of interest" description="Disordered" evidence="10">
    <location>
        <begin position="268"/>
        <end position="307"/>
    </location>
</feature>
<feature type="region of interest" description="Disordered" evidence="10">
    <location>
        <begin position="101"/>
        <end position="128"/>
    </location>
</feature>
<feature type="transmembrane region" description="Helical" evidence="11">
    <location>
        <begin position="1147"/>
        <end position="1168"/>
    </location>
</feature>
<dbReference type="PANTHER" id="PTHR24221">
    <property type="entry name" value="ATP-BINDING CASSETTE SUB-FAMILY B"/>
    <property type="match status" value="1"/>
</dbReference>
<evidence type="ECO:0000259" key="13">
    <source>
        <dbReference type="PROSITE" id="PS50929"/>
    </source>
</evidence>
<evidence type="ECO:0000256" key="2">
    <source>
        <dbReference type="ARBA" id="ARBA00022448"/>
    </source>
</evidence>
<evidence type="ECO:0000259" key="12">
    <source>
        <dbReference type="PROSITE" id="PS50893"/>
    </source>
</evidence>
<feature type="compositionally biased region" description="Low complexity" evidence="10">
    <location>
        <begin position="1963"/>
        <end position="1976"/>
    </location>
</feature>
<feature type="compositionally biased region" description="Low complexity" evidence="10">
    <location>
        <begin position="719"/>
        <end position="733"/>
    </location>
</feature>
<dbReference type="Gene3D" id="1.20.1560.10">
    <property type="entry name" value="ABC transporter type 1, transmembrane domain"/>
    <property type="match status" value="1"/>
</dbReference>
<dbReference type="SUPFAM" id="SSF52540">
    <property type="entry name" value="P-loop containing nucleoside triphosphate hydrolases"/>
    <property type="match status" value="1"/>
</dbReference>
<dbReference type="EMBL" id="LCWV01000007">
    <property type="protein sequence ID" value="PWI71279.1"/>
    <property type="molecule type" value="Genomic_DNA"/>
</dbReference>
<keyword evidence="4" id="KW-0547">Nucleotide-binding</keyword>
<protein>
    <submittedName>
        <fullName evidence="14">Heavy metal tolerance protein</fullName>
    </submittedName>
</protein>
<dbReference type="Pfam" id="PF00664">
    <property type="entry name" value="ABC_membrane"/>
    <property type="match status" value="1"/>
</dbReference>
<evidence type="ECO:0000256" key="9">
    <source>
        <dbReference type="ARBA" id="ARBA00024363"/>
    </source>
</evidence>
<feature type="compositionally biased region" description="Basic residues" evidence="10">
    <location>
        <begin position="271"/>
        <end position="280"/>
    </location>
</feature>
<dbReference type="InterPro" id="IPR003593">
    <property type="entry name" value="AAA+_ATPase"/>
</dbReference>
<evidence type="ECO:0000256" key="8">
    <source>
        <dbReference type="ARBA" id="ARBA00023136"/>
    </source>
</evidence>
<feature type="compositionally biased region" description="Basic and acidic residues" evidence="10">
    <location>
        <begin position="110"/>
        <end position="127"/>
    </location>
</feature>
<dbReference type="GO" id="GO:0140359">
    <property type="term" value="F:ABC-type transporter activity"/>
    <property type="evidence" value="ECO:0007669"/>
    <property type="project" value="InterPro"/>
</dbReference>
<keyword evidence="3 11" id="KW-0812">Transmembrane</keyword>
<keyword evidence="8 11" id="KW-0472">Membrane</keyword>
<reference evidence="14 15" key="1">
    <citation type="journal article" date="2016" name="Front. Microbiol.">
        <title>Genome and transcriptome sequences reveal the specific parasitism of the nematophagous Purpureocillium lilacinum 36-1.</title>
        <authorList>
            <person name="Xie J."/>
            <person name="Li S."/>
            <person name="Mo C."/>
            <person name="Xiao X."/>
            <person name="Peng D."/>
            <person name="Wang G."/>
            <person name="Xiao Y."/>
        </authorList>
    </citation>
    <scope>NUCLEOTIDE SEQUENCE [LARGE SCALE GENOMIC DNA]</scope>
    <source>
        <strain evidence="14 15">36-1</strain>
    </source>
</reference>
<evidence type="ECO:0000256" key="10">
    <source>
        <dbReference type="SAM" id="MobiDB-lite"/>
    </source>
</evidence>
<feature type="region of interest" description="Disordered" evidence="10">
    <location>
        <begin position="1249"/>
        <end position="1298"/>
    </location>
</feature>
<evidence type="ECO:0000256" key="5">
    <source>
        <dbReference type="ARBA" id="ARBA00022840"/>
    </source>
</evidence>
<feature type="domain" description="ABC transmembrane type-1" evidence="13">
    <location>
        <begin position="1335"/>
        <end position="1630"/>
    </location>
</feature>
<dbReference type="PROSITE" id="PS00211">
    <property type="entry name" value="ABC_TRANSPORTER_1"/>
    <property type="match status" value="1"/>
</dbReference>
<feature type="compositionally biased region" description="Low complexity" evidence="10">
    <location>
        <begin position="468"/>
        <end position="480"/>
    </location>
</feature>
<evidence type="ECO:0000256" key="6">
    <source>
        <dbReference type="ARBA" id="ARBA00022946"/>
    </source>
</evidence>
<keyword evidence="5" id="KW-0067">ATP-binding</keyword>
<feature type="compositionally biased region" description="Polar residues" evidence="10">
    <location>
        <begin position="352"/>
        <end position="365"/>
    </location>
</feature>
<sequence length="2005" mass="221208">MVPRPLPQAPPGAYGHTWPGADGGKGRGAAFTRQGPGGHRGRQGRAAGLQDDAARWPRIPDIPMASGQATMDAGLPSGPWATRCRVGPICWVVAAASRTPVRRFSSPASDGERERERERETPDDGHRLRYPGRAAVAISVPELPGGQKTNRKHRVDGSVIIQCSHAHVAPPAGSRDAALKARWQRLLLPVWPRRPWPASLIMCIRLPWVGESTRPSSTRSRSDIDWLGRPIDCGARDFDGARRLPLRWAGLNSDRRCILRQRREKIEPKTCRKKQARRPTRPPSPEPAGVWVSQRAHTSGPGSRTGTARDQLLIASPAPAHAHAHVPFGRVVVRLRLGRHGAGRRQVRLPQAQKQPGSVSGSVPHQQQWQQQQQHPDGRRRLKQPLHFPVLVLATAPRLAGWRAVGSLGDIAFRRGTVGRFSSHPPPQVGSHNCIAVCLSVGRPLPGQWSKGPDAQARRRPTNGPNQRLADIRAAARLRISPLGPRRRGEERQAQRSERSKHCARTVRSTYGTSYLQCSYASLAAAVIRPRSQTESLAVVFNSSPAAGQPHEVLRTVQTGVQKRQALRSCVADADGDHQAQGRATISTKHLHRTGRPQVRKAAALEVKVIKSPASRPGTRALNCRCRGAFATQVDARTRALKAAALGQRQLGTKQPPIHRTSEAEPGGSRALLALFRVLVLHPTPTRTPSARAGCREQPSAAAAAPAAAAEAPPPPPQAQHHQQQQQQEQQGRGVSGSGGVRREGPAFNAKYDARIDDDDNSDPELQLQPSVRPSVARISSPVSRFRLRFRLLLLLIPLFCLDNCLPALRTCASSLPTKPSPAGTSRLVSRRPLSPSSSFATSKAKQSRAEYSAALARRQLPRAGQWFTPGDPLSSTLSAGLGESTFTALAGSDFVPSRGCCGRLLVRGSLARPSPLSPSTDHLAPHDALPRPRPPATTVSNSQIEESPAMAADDEKPPPQRPGSNNGRSSPVDLVLRETQYFYAVVLLAAFIGCAAWYSVYNAKKDEDLVQPLVKGPGGKPLPITKRKKRDNGERKIGPRFGRAAKNVFRYLAGVVFLAYVASGAATFIHAFYHENPYKWSRDGLPWAGEWTVPNSSARAGGAMAVQAWITDALEQVHLTGATFFYLYILFSLFDWRKGPNVVHLIVWVLGLVGEIVLSTSTFIAAADCHFARSARRLDSEGDSSCIDYWTKIDLILYFVRILHLLLCISLYCAAWVFKVRRGDESLEEGRATESTPLLLNGSTHASYETQNGHAQNGRAERVADDRMDRRRSRSMSNANKPAGKSRPGKDEPAGFYRPEKLPHRTWWEYMRGYSLFFPYLWPKDSLVLRLHVLVCFGLVILQRLVNMTVPTQIGRVVDKLDAVINDVKRGEPLTVESFPLWDFVLLGLLWIMQGQSGLLGSLRSLLWIPVSQYSYRGLTTAAFNHVHSLSLDFHLSKRTGEVLSALNKGSAINQFLEQVTFQVVPMLFDLFLSIYVFYHYYGAFYAEINLVDTCWYLYMTIKMASTRADQRRLMTNADREEEAVKNDSISSYETVKYFNAEEFESRRYQDRVGVFQTAEAKVQMGMVMMNICQTLVFNLGRIIAAMVCGWQVAVGVRTPGNWFMIVSYLTQLQGPLNFFGTFYRTVQQAMISGERLLELFKIQPTVVDTPHAEPLTNFQGHIRWNNVSFAYDRRKPALRNVSFDCAPGTTTAFVGESGGGKSTLFRHMFRYYDCDEGSIELDGKNVKDLTINSVRQHIGVVPQDTTLFNESLMYNLKYANPAATDEEVYQACIAASIHERIMSFPDKYETQVGERGMRLSGGEKQRVAIARTILKDPRIIMLDEATSALDTHTEQEIQDNVWKIGKGRTLLVIAHRLSTITHADQIIVLHAGAVVEKGTHEELLAAQGRYASMWEKQIRAEKALDKAREATVKAAKALKRANMAAKKNAAEEHGDDYHTLGSSGTLSDNETSKSKGDEESSSSSSGTSASSSDAESTHEDDHSSEHGSDGASTYNGRRPEPRS</sequence>
<dbReference type="InterPro" id="IPR027417">
    <property type="entry name" value="P-loop_NTPase"/>
</dbReference>
<dbReference type="InterPro" id="IPR003439">
    <property type="entry name" value="ABC_transporter-like_ATP-bd"/>
</dbReference>
<feature type="region of interest" description="Disordered" evidence="10">
    <location>
        <begin position="1926"/>
        <end position="2005"/>
    </location>
</feature>
<dbReference type="InterPro" id="IPR039421">
    <property type="entry name" value="Type_1_exporter"/>
</dbReference>
<dbReference type="CDD" id="cd18583">
    <property type="entry name" value="ABC_6TM_HMT1"/>
    <property type="match status" value="1"/>
</dbReference>
<evidence type="ECO:0000313" key="15">
    <source>
        <dbReference type="Proteomes" id="UP000245956"/>
    </source>
</evidence>